<proteinExistence type="predicted"/>
<keyword evidence="2" id="KW-0378">Hydrolase</keyword>
<reference evidence="2 3" key="1">
    <citation type="submission" date="2021-06" db="EMBL/GenBank/DDBJ databases">
        <authorList>
            <person name="Sun Q."/>
            <person name="Li D."/>
        </authorList>
    </citation>
    <scope>NUCLEOTIDE SEQUENCE [LARGE SCALE GENOMIC DNA]</scope>
    <source>
        <strain evidence="2 3">MSJ-4</strain>
    </source>
</reference>
<organism evidence="2 3">
    <name type="scientific">Clostridium simiarum</name>
    <dbReference type="NCBI Taxonomy" id="2841506"/>
    <lineage>
        <taxon>Bacteria</taxon>
        <taxon>Bacillati</taxon>
        <taxon>Bacillota</taxon>
        <taxon>Clostridia</taxon>
        <taxon>Eubacteriales</taxon>
        <taxon>Clostridiaceae</taxon>
        <taxon>Clostridium</taxon>
    </lineage>
</organism>
<dbReference type="CDD" id="cd02650">
    <property type="entry name" value="nuc_hydro_CaPnhB"/>
    <property type="match status" value="1"/>
</dbReference>
<protein>
    <submittedName>
        <fullName evidence="2">Nucleoside hydrolase</fullName>
    </submittedName>
</protein>
<accession>A0ABS6F450</accession>
<dbReference type="PANTHER" id="PTHR12304">
    <property type="entry name" value="INOSINE-URIDINE PREFERRING NUCLEOSIDE HYDROLASE"/>
    <property type="match status" value="1"/>
</dbReference>
<sequence>MKKIKMILDIDTGIDDALAIAYALGSPEVELIGITGTYGNVLTEQGVQNSLNILNMLGNSNIPVFSGQHHAVDKEHFKTTDGSMFIHGEDGVGNTHIAKSPIAKQQQDGIDFILESCKKYGEELTIVATGPCTNLATAVDRDLETLKLAGNIVIMGGALTVCGNANQFTEANISQDPVSADKLFKSGLPITMIGLDVTLQTLLTKKQSQIWSDLNTTSGKVFSHMVNYYIKAYDTLSPYLGGCGLHDPLAVAVAVDPSLVTTTKLHMKVETEGPSRGRTIGNNEKINEPNPNISVAIGVDVDKFISEFMNRLTTLFSKN</sequence>
<dbReference type="Pfam" id="PF01156">
    <property type="entry name" value="IU_nuc_hydro"/>
    <property type="match status" value="1"/>
</dbReference>
<evidence type="ECO:0000259" key="1">
    <source>
        <dbReference type="Pfam" id="PF01156"/>
    </source>
</evidence>
<keyword evidence="3" id="KW-1185">Reference proteome</keyword>
<dbReference type="EMBL" id="JAHLQL010000004">
    <property type="protein sequence ID" value="MBU5592625.1"/>
    <property type="molecule type" value="Genomic_DNA"/>
</dbReference>
<evidence type="ECO:0000313" key="2">
    <source>
        <dbReference type="EMBL" id="MBU5592625.1"/>
    </source>
</evidence>
<dbReference type="PANTHER" id="PTHR12304:SF4">
    <property type="entry name" value="URIDINE NUCLEOSIDASE"/>
    <property type="match status" value="1"/>
</dbReference>
<dbReference type="GO" id="GO:0016787">
    <property type="term" value="F:hydrolase activity"/>
    <property type="evidence" value="ECO:0007669"/>
    <property type="project" value="UniProtKB-KW"/>
</dbReference>
<name>A0ABS6F450_9CLOT</name>
<evidence type="ECO:0000313" key="3">
    <source>
        <dbReference type="Proteomes" id="UP000736583"/>
    </source>
</evidence>
<dbReference type="InterPro" id="IPR001910">
    <property type="entry name" value="Inosine/uridine_hydrolase_dom"/>
</dbReference>
<dbReference type="InterPro" id="IPR023186">
    <property type="entry name" value="IUNH"/>
</dbReference>
<gene>
    <name evidence="2" type="ORF">KQI89_12745</name>
</gene>
<dbReference type="Proteomes" id="UP000736583">
    <property type="component" value="Unassembled WGS sequence"/>
</dbReference>
<comment type="caution">
    <text evidence="2">The sequence shown here is derived from an EMBL/GenBank/DDBJ whole genome shotgun (WGS) entry which is preliminary data.</text>
</comment>
<feature type="domain" description="Inosine/uridine-preferring nucleoside hydrolase" evidence="1">
    <location>
        <begin position="6"/>
        <end position="305"/>
    </location>
</feature>
<dbReference type="RefSeq" id="WP_216457379.1">
    <property type="nucleotide sequence ID" value="NZ_JAHLQL010000004.1"/>
</dbReference>